<dbReference type="Proteomes" id="UP000032266">
    <property type="component" value="Chromosome"/>
</dbReference>
<reference evidence="3 4" key="1">
    <citation type="submission" date="2014-01" db="EMBL/GenBank/DDBJ databases">
        <title>Full genme sequencing of cellulolytic bacterium Gynuella sunshinyii YC6258T gen. nov., sp. nov.</title>
        <authorList>
            <person name="Khan H."/>
            <person name="Chung E.J."/>
            <person name="Chung Y.R."/>
        </authorList>
    </citation>
    <scope>NUCLEOTIDE SEQUENCE [LARGE SCALE GENOMIC DNA]</scope>
    <source>
        <strain evidence="3 4">YC6258</strain>
    </source>
</reference>
<dbReference type="Pfam" id="PF04072">
    <property type="entry name" value="LCM"/>
    <property type="match status" value="1"/>
</dbReference>
<dbReference type="InterPro" id="IPR016874">
    <property type="entry name" value="TcmP-like"/>
</dbReference>
<organism evidence="3 4">
    <name type="scientific">Gynuella sunshinyii YC6258</name>
    <dbReference type="NCBI Taxonomy" id="1445510"/>
    <lineage>
        <taxon>Bacteria</taxon>
        <taxon>Pseudomonadati</taxon>
        <taxon>Pseudomonadota</taxon>
        <taxon>Gammaproteobacteria</taxon>
        <taxon>Oceanospirillales</taxon>
        <taxon>Saccharospirillaceae</taxon>
        <taxon>Gynuella</taxon>
    </lineage>
</organism>
<accession>A0A0C5VN02</accession>
<keyword evidence="2 3" id="KW-0808">Transferase</keyword>
<dbReference type="PANTHER" id="PTHR43619">
    <property type="entry name" value="S-ADENOSYL-L-METHIONINE-DEPENDENT METHYLTRANSFERASE YKTD-RELATED"/>
    <property type="match status" value="1"/>
</dbReference>
<dbReference type="PIRSF" id="PIRSF028177">
    <property type="entry name" value="Polyketide_synth_Omtfrase_TcmP"/>
    <property type="match status" value="1"/>
</dbReference>
<dbReference type="Gene3D" id="3.40.50.150">
    <property type="entry name" value="Vaccinia Virus protein VP39"/>
    <property type="match status" value="1"/>
</dbReference>
<dbReference type="STRING" id="1445510.YC6258_04066"/>
<dbReference type="GO" id="GO:0008168">
    <property type="term" value="F:methyltransferase activity"/>
    <property type="evidence" value="ECO:0007669"/>
    <property type="project" value="UniProtKB-KW"/>
</dbReference>
<dbReference type="GO" id="GO:0032259">
    <property type="term" value="P:methylation"/>
    <property type="evidence" value="ECO:0007669"/>
    <property type="project" value="UniProtKB-KW"/>
</dbReference>
<dbReference type="AlphaFoldDB" id="A0A0C5VN02"/>
<dbReference type="InterPro" id="IPR029063">
    <property type="entry name" value="SAM-dependent_MTases_sf"/>
</dbReference>
<gene>
    <name evidence="3" type="ORF">YC6258_04066</name>
</gene>
<evidence type="ECO:0000256" key="2">
    <source>
        <dbReference type="ARBA" id="ARBA00022679"/>
    </source>
</evidence>
<proteinExistence type="predicted"/>
<evidence type="ECO:0000256" key="1">
    <source>
        <dbReference type="ARBA" id="ARBA00022603"/>
    </source>
</evidence>
<keyword evidence="1 3" id="KW-0489">Methyltransferase</keyword>
<dbReference type="OrthoDB" id="7063113at2"/>
<dbReference type="PANTHER" id="PTHR43619:SF2">
    <property type="entry name" value="S-ADENOSYL-L-METHIONINE-DEPENDENT METHYLTRANSFERASES SUPERFAMILY PROTEIN"/>
    <property type="match status" value="1"/>
</dbReference>
<evidence type="ECO:0000313" key="3">
    <source>
        <dbReference type="EMBL" id="AJQ96102.1"/>
    </source>
</evidence>
<dbReference type="KEGG" id="gsn:YC6258_04066"/>
<dbReference type="SUPFAM" id="SSF53335">
    <property type="entry name" value="S-adenosyl-L-methionine-dependent methyltransferases"/>
    <property type="match status" value="1"/>
</dbReference>
<dbReference type="EMBL" id="CP007142">
    <property type="protein sequence ID" value="AJQ96102.1"/>
    <property type="molecule type" value="Genomic_DNA"/>
</dbReference>
<protein>
    <submittedName>
        <fullName evidence="3">O-Methyltransferase involved in polyketide biosynthesis</fullName>
    </submittedName>
</protein>
<sequence length="279" mass="32784">MENIALDKIKIQLGSVQETLLIPLFGRAESTRQRSGLINDPIAVTIVNRLDYDFSKWQSAFGLVGSNIRTRMMDEEVATFLSRYPDGTVIEIGCGLNTRYERLDNGRARWIEIDLPDSMKLRRQFFNNTARRTMLSASVMETDWLNAVAKARPPYCFISEAAMIYLDNHQVQQAIEQIGQRFSGAWFITDTASSTMVVRQDQHDIMKNMSRESWFRWQCDEPESLRDWGLRLVQSRHFLQAPKAILTSLPWPYRWVFKYLPWLIRRRLEGYKINRFVFR</sequence>
<dbReference type="HOGENOM" id="CLU_069348_0_0_6"/>
<evidence type="ECO:0000313" key="4">
    <source>
        <dbReference type="Proteomes" id="UP000032266"/>
    </source>
</evidence>
<dbReference type="InterPro" id="IPR007213">
    <property type="entry name" value="Ppm1/Ppm2/Tcmp"/>
</dbReference>
<name>A0A0C5VN02_9GAMM</name>
<keyword evidence="4" id="KW-1185">Reference proteome</keyword>
<dbReference type="PATRIC" id="fig|1445510.3.peg.4038"/>
<dbReference type="RefSeq" id="WP_044618195.1">
    <property type="nucleotide sequence ID" value="NZ_CP007142.1"/>
</dbReference>